<evidence type="ECO:0000256" key="1">
    <source>
        <dbReference type="ARBA" id="ARBA00022527"/>
    </source>
</evidence>
<dbReference type="PANTHER" id="PTHR27002:SF1096">
    <property type="entry name" value="GNK2-HOMOLOGOUS DOMAIN-CONTAINING PROTEIN"/>
    <property type="match status" value="1"/>
</dbReference>
<feature type="transmembrane region" description="Helical" evidence="8">
    <location>
        <begin position="140"/>
        <end position="161"/>
    </location>
</feature>
<dbReference type="PROSITE" id="PS50011">
    <property type="entry name" value="PROTEIN_KINASE_DOM"/>
    <property type="match status" value="1"/>
</dbReference>
<evidence type="ECO:0000259" key="9">
    <source>
        <dbReference type="PROSITE" id="PS50011"/>
    </source>
</evidence>
<feature type="compositionally biased region" description="Pro residues" evidence="7">
    <location>
        <begin position="69"/>
        <end position="100"/>
    </location>
</feature>
<gene>
    <name evidence="11" type="primary">LOC127144292</name>
</gene>
<dbReference type="Proteomes" id="UP001652600">
    <property type="component" value="Chromosome 12"/>
</dbReference>
<dbReference type="Gene3D" id="3.30.200.20">
    <property type="entry name" value="Phosphorylase Kinase, domain 1"/>
    <property type="match status" value="1"/>
</dbReference>
<dbReference type="CDD" id="cd14066">
    <property type="entry name" value="STKc_IRAK"/>
    <property type="match status" value="1"/>
</dbReference>
<keyword evidence="5 6" id="KW-0067">ATP-binding</keyword>
<keyword evidence="3 6" id="KW-0547">Nucleotide-binding</keyword>
<keyword evidence="1" id="KW-0723">Serine/threonine-protein kinase</keyword>
<feature type="region of interest" description="Disordered" evidence="7">
    <location>
        <begin position="69"/>
        <end position="133"/>
    </location>
</feature>
<keyword evidence="8" id="KW-1133">Transmembrane helix</keyword>
<dbReference type="Pfam" id="PF07714">
    <property type="entry name" value="PK_Tyr_Ser-Thr"/>
    <property type="match status" value="1"/>
</dbReference>
<feature type="binding site" evidence="6">
    <location>
        <position position="238"/>
    </location>
    <ligand>
        <name>ATP</name>
        <dbReference type="ChEBI" id="CHEBI:30616"/>
    </ligand>
</feature>
<dbReference type="GeneID" id="127144292"/>
<keyword evidence="2" id="KW-0808">Transferase</keyword>
<protein>
    <submittedName>
        <fullName evidence="11">Cysteine-rich receptor-like protein kinase 44 isoform X1</fullName>
    </submittedName>
</protein>
<evidence type="ECO:0000313" key="10">
    <source>
        <dbReference type="Proteomes" id="UP001652600"/>
    </source>
</evidence>
<evidence type="ECO:0000256" key="7">
    <source>
        <dbReference type="SAM" id="MobiDB-lite"/>
    </source>
</evidence>
<organism evidence="10 11">
    <name type="scientific">Cucumis melo</name>
    <name type="common">Muskmelon</name>
    <dbReference type="NCBI Taxonomy" id="3656"/>
    <lineage>
        <taxon>Eukaryota</taxon>
        <taxon>Viridiplantae</taxon>
        <taxon>Streptophyta</taxon>
        <taxon>Embryophyta</taxon>
        <taxon>Tracheophyta</taxon>
        <taxon>Spermatophyta</taxon>
        <taxon>Magnoliopsida</taxon>
        <taxon>eudicotyledons</taxon>
        <taxon>Gunneridae</taxon>
        <taxon>Pentapetalae</taxon>
        <taxon>rosids</taxon>
        <taxon>fabids</taxon>
        <taxon>Cucurbitales</taxon>
        <taxon>Cucurbitaceae</taxon>
        <taxon>Benincaseae</taxon>
        <taxon>Cucumis</taxon>
    </lineage>
</organism>
<evidence type="ECO:0000256" key="5">
    <source>
        <dbReference type="ARBA" id="ARBA00022840"/>
    </source>
</evidence>
<evidence type="ECO:0000256" key="3">
    <source>
        <dbReference type="ARBA" id="ARBA00022741"/>
    </source>
</evidence>
<feature type="domain" description="Protein kinase" evidence="9">
    <location>
        <begin position="210"/>
        <end position="488"/>
    </location>
</feature>
<dbReference type="RefSeq" id="XP_050935994.1">
    <property type="nucleotide sequence ID" value="XM_051080037.1"/>
</dbReference>
<dbReference type="PANTHER" id="PTHR27002">
    <property type="entry name" value="RECEPTOR-LIKE SERINE/THREONINE-PROTEIN KINASE SD1-8"/>
    <property type="match status" value="1"/>
</dbReference>
<keyword evidence="10" id="KW-1185">Reference proteome</keyword>
<keyword evidence="8" id="KW-0812">Transmembrane</keyword>
<dbReference type="SMART" id="SM00220">
    <property type="entry name" value="S_TKc"/>
    <property type="match status" value="1"/>
</dbReference>
<dbReference type="PROSITE" id="PS00107">
    <property type="entry name" value="PROTEIN_KINASE_ATP"/>
    <property type="match status" value="1"/>
</dbReference>
<keyword evidence="4" id="KW-0418">Kinase</keyword>
<name>A0ABM3KDY9_CUCME</name>
<feature type="transmembrane region" description="Helical" evidence="8">
    <location>
        <begin position="12"/>
        <end position="32"/>
    </location>
</feature>
<evidence type="ECO:0000313" key="11">
    <source>
        <dbReference type="RefSeq" id="XP_050935994.1"/>
    </source>
</evidence>
<dbReference type="InterPro" id="IPR000719">
    <property type="entry name" value="Prot_kinase_dom"/>
</dbReference>
<dbReference type="SUPFAM" id="SSF56112">
    <property type="entry name" value="Protein kinase-like (PK-like)"/>
    <property type="match status" value="1"/>
</dbReference>
<proteinExistence type="predicted"/>
<keyword evidence="8" id="KW-0472">Membrane</keyword>
<dbReference type="InterPro" id="IPR011009">
    <property type="entry name" value="Kinase-like_dom_sf"/>
</dbReference>
<evidence type="ECO:0000256" key="4">
    <source>
        <dbReference type="ARBA" id="ARBA00022777"/>
    </source>
</evidence>
<reference evidence="11" key="1">
    <citation type="submission" date="2025-08" db="UniProtKB">
        <authorList>
            <consortium name="RefSeq"/>
        </authorList>
    </citation>
    <scope>IDENTIFICATION</scope>
    <source>
        <tissue evidence="11">Stem</tissue>
    </source>
</reference>
<dbReference type="PROSITE" id="PS00108">
    <property type="entry name" value="PROTEIN_KINASE_ST"/>
    <property type="match status" value="1"/>
</dbReference>
<evidence type="ECO:0000256" key="6">
    <source>
        <dbReference type="PROSITE-ProRule" id="PRU10141"/>
    </source>
</evidence>
<sequence>MQNEKVKYKICRYAESFVVFVVSSLVSLSMAMEAPTNISLRRRSLTAPVSPSDQIFRYVVVNASAVDLPPPPPPSPPPPPPSSPPPNVPPPPFPDAPPPAQSWTELNPSPSTPSPLSSLSMPLPPATSPDLSPLPGESRYSSLPMIILVLIATSLFIPLLVRGYKCFIRRGAKKKHTTLKKEDSTFVTEFTSIESLQYDFNTIDAATSNFSADNKLGEGGFGAVYKGMLDNGQEIAVKRLSRRSLQGSEEFKNEVMVVSKLQHRNLVRLLGFCLEGEEKILIYEYIPNKSLDYFLFDSKRRQELDWLSRYKIINGIARGILYLHEDSRLRIIHRDLKASNILLDDNMHPKISDFGIARIIQVVDQNNQANITNRIVGTYGYMSPEYAMYGNFSTKSDVYSFGVLILEIISGKKNSTFYLSELAEDILTYAWKLWKEEMALELSDPSLETRYSKDEVLRCIHIGLLCVQDDPSRRPSMASIVLMLNTYSVPLPLPEEPTIFMHNTDNAIVINSDQLATNLFISSTNEISITELHQVAVAKKV</sequence>
<dbReference type="InterPro" id="IPR001245">
    <property type="entry name" value="Ser-Thr/Tyr_kinase_cat_dom"/>
</dbReference>
<evidence type="ECO:0000256" key="2">
    <source>
        <dbReference type="ARBA" id="ARBA00022679"/>
    </source>
</evidence>
<evidence type="ECO:0000256" key="8">
    <source>
        <dbReference type="SAM" id="Phobius"/>
    </source>
</evidence>
<dbReference type="Gene3D" id="1.10.510.10">
    <property type="entry name" value="Transferase(Phosphotransferase) domain 1"/>
    <property type="match status" value="1"/>
</dbReference>
<dbReference type="InterPro" id="IPR017441">
    <property type="entry name" value="Protein_kinase_ATP_BS"/>
</dbReference>
<accession>A0ABM3KDY9</accession>
<dbReference type="InterPro" id="IPR008271">
    <property type="entry name" value="Ser/Thr_kinase_AS"/>
</dbReference>